<dbReference type="PANTHER" id="PTHR33101">
    <property type="entry name" value="ROP GUANINE NUCLEOTIDE EXCHANGE FACTOR 1"/>
    <property type="match status" value="1"/>
</dbReference>
<name>A0A9Q1KBW3_9CARY</name>
<accession>A0A9Q1KBW3</accession>
<evidence type="ECO:0000259" key="3">
    <source>
        <dbReference type="PROSITE" id="PS51334"/>
    </source>
</evidence>
<reference evidence="4" key="1">
    <citation type="submission" date="2022-04" db="EMBL/GenBank/DDBJ databases">
        <title>Carnegiea gigantea Genome sequencing and assembly v2.</title>
        <authorList>
            <person name="Copetti D."/>
            <person name="Sanderson M.J."/>
            <person name="Burquez A."/>
            <person name="Wojciechowski M.F."/>
        </authorList>
    </citation>
    <scope>NUCLEOTIDE SEQUENCE</scope>
    <source>
        <strain evidence="4">SGP5-SGP5p</strain>
        <tissue evidence="4">Aerial part</tissue>
    </source>
</reference>
<dbReference type="PANTHER" id="PTHR33101:SF10">
    <property type="entry name" value="ROP GUANINE NUCLEOTIDE EXCHANGE FACTOR 12"/>
    <property type="match status" value="1"/>
</dbReference>
<sequence length="376" mass="42268">MEMMKEKFARLLLGEDMSGGGKGVSSALALSNAITNLAASVFGELRKLEPLSPENKARWKKEINWLLSVTDYIVELVPTQQMSSSGICMEVMTTKQRTDLQVNIPALRKLDGMLIENSTVLKYGFQDCLDNFNDQDEFYYVSKDADESEKGAKKDDKWWVPSVKFPPDGLSELTKKWLLFQKDSVTQVLKAAMAINAQILSEMEIPENYIDSLPKNGRNTLGDAIYKGITDEHFDPEQLLSTVDLSSEHKIVDLKSRIEASVVIWRRKMINKDAKAPWGSADVGHAVLESYSRILESLAHKVLSRIEDVMYADSLNQNPSLAQSKRNPITEVKMTSKKFPNASEEVEKLNAGRTLTPMELSDFMKWIVGHGDTEPK</sequence>
<protein>
    <recommendedName>
        <fullName evidence="3">PRONE domain-containing protein</fullName>
    </recommendedName>
</protein>
<comment type="caution">
    <text evidence="4">The sequence shown here is derived from an EMBL/GenBank/DDBJ whole genome shotgun (WGS) entry which is preliminary data.</text>
</comment>
<dbReference type="EMBL" id="JAKOGI010000201">
    <property type="protein sequence ID" value="KAJ8440027.1"/>
    <property type="molecule type" value="Genomic_DNA"/>
</dbReference>
<dbReference type="InterPro" id="IPR038937">
    <property type="entry name" value="RopGEF"/>
</dbReference>
<feature type="domain" description="PRONE" evidence="3">
    <location>
        <begin position="1"/>
        <end position="323"/>
    </location>
</feature>
<dbReference type="InterPro" id="IPR005512">
    <property type="entry name" value="PRONE_dom"/>
</dbReference>
<dbReference type="GO" id="GO:0005085">
    <property type="term" value="F:guanyl-nucleotide exchange factor activity"/>
    <property type="evidence" value="ECO:0007669"/>
    <property type="project" value="UniProtKB-UniRule"/>
</dbReference>
<evidence type="ECO:0000313" key="5">
    <source>
        <dbReference type="Proteomes" id="UP001153076"/>
    </source>
</evidence>
<evidence type="ECO:0000313" key="4">
    <source>
        <dbReference type="EMBL" id="KAJ8440027.1"/>
    </source>
</evidence>
<dbReference type="PROSITE" id="PS51334">
    <property type="entry name" value="PRONE"/>
    <property type="match status" value="1"/>
</dbReference>
<gene>
    <name evidence="4" type="ORF">Cgig2_020515</name>
</gene>
<evidence type="ECO:0000256" key="2">
    <source>
        <dbReference type="PROSITE-ProRule" id="PRU00663"/>
    </source>
</evidence>
<keyword evidence="5" id="KW-1185">Reference proteome</keyword>
<dbReference type="AlphaFoldDB" id="A0A9Q1KBW3"/>
<dbReference type="Gene3D" id="1.20.58.2010">
    <property type="entry name" value="PRONE domain, subdomain 1"/>
    <property type="match status" value="2"/>
</dbReference>
<dbReference type="Pfam" id="PF03759">
    <property type="entry name" value="PRONE"/>
    <property type="match status" value="2"/>
</dbReference>
<evidence type="ECO:0000256" key="1">
    <source>
        <dbReference type="ARBA" id="ARBA00022658"/>
    </source>
</evidence>
<dbReference type="FunFam" id="1.20.58.2010:FF:000003">
    <property type="entry name" value="Rop guanine nucleotide exchange factor 14"/>
    <property type="match status" value="1"/>
</dbReference>
<dbReference type="Proteomes" id="UP001153076">
    <property type="component" value="Unassembled WGS sequence"/>
</dbReference>
<proteinExistence type="predicted"/>
<dbReference type="OrthoDB" id="1053009at2759"/>
<keyword evidence="1 2" id="KW-0344">Guanine-nucleotide releasing factor</keyword>
<organism evidence="4 5">
    <name type="scientific">Carnegiea gigantea</name>
    <dbReference type="NCBI Taxonomy" id="171969"/>
    <lineage>
        <taxon>Eukaryota</taxon>
        <taxon>Viridiplantae</taxon>
        <taxon>Streptophyta</taxon>
        <taxon>Embryophyta</taxon>
        <taxon>Tracheophyta</taxon>
        <taxon>Spermatophyta</taxon>
        <taxon>Magnoliopsida</taxon>
        <taxon>eudicotyledons</taxon>
        <taxon>Gunneridae</taxon>
        <taxon>Pentapetalae</taxon>
        <taxon>Caryophyllales</taxon>
        <taxon>Cactineae</taxon>
        <taxon>Cactaceae</taxon>
        <taxon>Cactoideae</taxon>
        <taxon>Echinocereeae</taxon>
        <taxon>Carnegiea</taxon>
    </lineage>
</organism>